<comment type="caution">
    <text evidence="1">The sequence shown here is derived from an EMBL/GenBank/DDBJ whole genome shotgun (WGS) entry which is preliminary data.</text>
</comment>
<reference evidence="2" key="1">
    <citation type="journal article" date="2024" name="Proc. Natl. Acad. Sci. U.S.A.">
        <title>Extraordinary preservation of gene collinearity over three hundred million years revealed in homosporous lycophytes.</title>
        <authorList>
            <person name="Li C."/>
            <person name="Wickell D."/>
            <person name="Kuo L.Y."/>
            <person name="Chen X."/>
            <person name="Nie B."/>
            <person name="Liao X."/>
            <person name="Peng D."/>
            <person name="Ji J."/>
            <person name="Jenkins J."/>
            <person name="Williams M."/>
            <person name="Shu S."/>
            <person name="Plott C."/>
            <person name="Barry K."/>
            <person name="Rajasekar S."/>
            <person name="Grimwood J."/>
            <person name="Han X."/>
            <person name="Sun S."/>
            <person name="Hou Z."/>
            <person name="He W."/>
            <person name="Dai G."/>
            <person name="Sun C."/>
            <person name="Schmutz J."/>
            <person name="Leebens-Mack J.H."/>
            <person name="Li F.W."/>
            <person name="Wang L."/>
        </authorList>
    </citation>
    <scope>NUCLEOTIDE SEQUENCE [LARGE SCALE GENOMIC DNA]</scope>
    <source>
        <strain evidence="2">cv. PW_Plant_1</strain>
    </source>
</reference>
<protein>
    <submittedName>
        <fullName evidence="1">Uncharacterized protein</fullName>
    </submittedName>
</protein>
<accession>A0ACC2CNC8</accession>
<evidence type="ECO:0000313" key="1">
    <source>
        <dbReference type="EMBL" id="KAJ7543528.1"/>
    </source>
</evidence>
<name>A0ACC2CNC8_DIPCM</name>
<keyword evidence="2" id="KW-1185">Reference proteome</keyword>
<proteinExistence type="predicted"/>
<dbReference type="EMBL" id="CM055100">
    <property type="protein sequence ID" value="KAJ7543528.1"/>
    <property type="molecule type" value="Genomic_DNA"/>
</dbReference>
<evidence type="ECO:0000313" key="2">
    <source>
        <dbReference type="Proteomes" id="UP001162992"/>
    </source>
</evidence>
<sequence length="663" mass="72652">MAIAMAAGIVAKASAVMEMPKRVSPCGVCAAAAAQSSGAMSQCLRVAKGGVGVSFSGLSWCGVAREAGGEVGILAEAWSRQLKKRQLSRVVVKASTEPATAQAQGLQITINKTRGIEGQQTGETGLRKRVKVFKETSYLANWVQSFFFSLPPEDVKGSTLLLGGDGRHFNKEAAQIILKIAAGNGVGKMLVARNCLLSTPAASAVIRRRKLNGGFIMTSSHDMGGPNQLWGIKFNYRNGQPVPEFIRDKIYKHTLTITEIRTANLPDVNFSNLGTFNYGNFSVEVFEHVADYLDLLKGIFDFELLRSLLMRPDFRFKFDCMYGVTAAYARPIFVDALGAPESSIANGKPLEDFGGLRPDPNLVYSAQLAKTMNGSNAPDFGAASDGDGDRIMILGKQFYVCPSDSVAIIAANAQTAIPYFRNGLKGVARSVFTSGALDCVAQKLQLPFFEVPSGWKHFGNLMDAGKLSICGEECFEIGADHIREKDSIWAVLAWLSILAHKNHGRRAGEKLVSIPDVTKEHWDAYGRNYFTRHDYEDCETRVANAVLENTRIFMSKCKPGDKFGDFTLKYAEDFKYVDPVDKSVATKQGVRYIFTEGARIMFGLTPGAGSAGPTLRLYAEKYESDKSRLQLDTQPVLRPLMEIALRICQLKEYLRRDKPNVIS</sequence>
<gene>
    <name evidence="1" type="ORF">O6H91_09G041900</name>
</gene>
<dbReference type="Proteomes" id="UP001162992">
    <property type="component" value="Chromosome 9"/>
</dbReference>
<organism evidence="1 2">
    <name type="scientific">Diphasiastrum complanatum</name>
    <name type="common">Issler's clubmoss</name>
    <name type="synonym">Lycopodium complanatum</name>
    <dbReference type="NCBI Taxonomy" id="34168"/>
    <lineage>
        <taxon>Eukaryota</taxon>
        <taxon>Viridiplantae</taxon>
        <taxon>Streptophyta</taxon>
        <taxon>Embryophyta</taxon>
        <taxon>Tracheophyta</taxon>
        <taxon>Lycopodiopsida</taxon>
        <taxon>Lycopodiales</taxon>
        <taxon>Lycopodiaceae</taxon>
        <taxon>Lycopodioideae</taxon>
        <taxon>Diphasiastrum</taxon>
    </lineage>
</organism>